<keyword evidence="1" id="KW-0653">Protein transport</keyword>
<evidence type="ECO:0000256" key="1">
    <source>
        <dbReference type="RuleBase" id="RU369002"/>
    </source>
</evidence>
<dbReference type="PANTHER" id="PTHR12612">
    <property type="entry name" value="NUCLEAR TRANSPORT FACTOR 2"/>
    <property type="match status" value="1"/>
</dbReference>
<dbReference type="SUPFAM" id="SSF54427">
    <property type="entry name" value="NTF2-like"/>
    <property type="match status" value="1"/>
</dbReference>
<sequence length="138" mass="15723">MTLDRSPPTLKFQIEQSIEAGTKFCSLFYETYDKTRHKIGKMYHEAAQLVWEGNGVQGKESIEKYLQDLPGCFHIVDWFDCQPILPQFTNGNESILVAVGGTVKFDNHTLKAFVQNFTLTNVEGVWKIVSDALRLRPP</sequence>
<dbReference type="Proteomes" id="UP001642483">
    <property type="component" value="Unassembled WGS sequence"/>
</dbReference>
<comment type="subcellular location">
    <subcellularLocation>
        <location evidence="1">Cytoplasm</location>
    </subcellularLocation>
    <subcellularLocation>
        <location evidence="1">Nucleus</location>
    </subcellularLocation>
</comment>
<comment type="caution">
    <text evidence="3">The sequence shown here is derived from an EMBL/GenBank/DDBJ whole genome shotgun (WGS) entry which is preliminary data.</text>
</comment>
<dbReference type="PROSITE" id="PS50177">
    <property type="entry name" value="NTF2_DOMAIN"/>
    <property type="match status" value="1"/>
</dbReference>
<comment type="function">
    <text evidence="1">Has a role in nuclear-cytoplasmic transport of proteins and mRNAs.</text>
</comment>
<dbReference type="CDD" id="cd00780">
    <property type="entry name" value="NTF2"/>
    <property type="match status" value="1"/>
</dbReference>
<evidence type="ECO:0000313" key="3">
    <source>
        <dbReference type="EMBL" id="CAK8674814.1"/>
    </source>
</evidence>
<dbReference type="InterPro" id="IPR045875">
    <property type="entry name" value="NTF2"/>
</dbReference>
<name>A0ABP0F528_CLALP</name>
<dbReference type="Pfam" id="PF02136">
    <property type="entry name" value="NTF2"/>
    <property type="match status" value="1"/>
</dbReference>
<dbReference type="InterPro" id="IPR018222">
    <property type="entry name" value="Nuclear_transport_factor_2_euk"/>
</dbReference>
<keyword evidence="5" id="KW-1185">Reference proteome</keyword>
<evidence type="ECO:0000313" key="5">
    <source>
        <dbReference type="Proteomes" id="UP001642483"/>
    </source>
</evidence>
<keyword evidence="1" id="KW-0539">Nucleus</keyword>
<keyword evidence="1" id="KW-0963">Cytoplasm</keyword>
<organism evidence="3 5">
    <name type="scientific">Clavelina lepadiformis</name>
    <name type="common">Light-bulb sea squirt</name>
    <name type="synonym">Ascidia lepadiformis</name>
    <dbReference type="NCBI Taxonomy" id="159417"/>
    <lineage>
        <taxon>Eukaryota</taxon>
        <taxon>Metazoa</taxon>
        <taxon>Chordata</taxon>
        <taxon>Tunicata</taxon>
        <taxon>Ascidiacea</taxon>
        <taxon>Aplousobranchia</taxon>
        <taxon>Clavelinidae</taxon>
        <taxon>Clavelina</taxon>
    </lineage>
</organism>
<gene>
    <name evidence="3" type="ORF">CVLEPA_LOCUS4475</name>
    <name evidence="4" type="ORF">CVLEPA_LOCUS4594</name>
</gene>
<dbReference type="EMBL" id="CAWYQH010000013">
    <property type="protein sequence ID" value="CAK8674814.1"/>
    <property type="molecule type" value="Genomic_DNA"/>
</dbReference>
<dbReference type="InterPro" id="IPR002075">
    <property type="entry name" value="NTF2_dom"/>
</dbReference>
<proteinExistence type="predicted"/>
<evidence type="ECO:0000313" key="4">
    <source>
        <dbReference type="EMBL" id="CAK8674948.1"/>
    </source>
</evidence>
<dbReference type="Gene3D" id="3.10.450.50">
    <property type="match status" value="1"/>
</dbReference>
<keyword evidence="1" id="KW-0813">Transport</keyword>
<dbReference type="InterPro" id="IPR032710">
    <property type="entry name" value="NTF2-like_dom_sf"/>
</dbReference>
<reference evidence="3 5" key="1">
    <citation type="submission" date="2024-02" db="EMBL/GenBank/DDBJ databases">
        <authorList>
            <person name="Daric V."/>
            <person name="Darras S."/>
        </authorList>
    </citation>
    <scope>NUCLEOTIDE SEQUENCE [LARGE SCALE GENOMIC DNA]</scope>
</reference>
<evidence type="ECO:0000259" key="2">
    <source>
        <dbReference type="PROSITE" id="PS50177"/>
    </source>
</evidence>
<dbReference type="EMBL" id="CAWYQH010000013">
    <property type="protein sequence ID" value="CAK8674948.1"/>
    <property type="molecule type" value="Genomic_DNA"/>
</dbReference>
<accession>A0ABP0F528</accession>
<protein>
    <recommendedName>
        <fullName evidence="1">NTF2-related export protein</fullName>
    </recommendedName>
</protein>
<feature type="domain" description="NTF2" evidence="2">
    <location>
        <begin position="20"/>
        <end position="135"/>
    </location>
</feature>